<dbReference type="SUPFAM" id="SSF160964">
    <property type="entry name" value="MalF N-terminal region-like"/>
    <property type="match status" value="1"/>
</dbReference>
<feature type="transmembrane region" description="Helical" evidence="7">
    <location>
        <begin position="122"/>
        <end position="142"/>
    </location>
</feature>
<feature type="transmembrane region" description="Helical" evidence="7">
    <location>
        <begin position="277"/>
        <end position="297"/>
    </location>
</feature>
<dbReference type="PANTHER" id="PTHR30193:SF41">
    <property type="entry name" value="DIACETYLCHITOBIOSE UPTAKE SYSTEM PERMEASE PROTEIN NGCF"/>
    <property type="match status" value="1"/>
</dbReference>
<name>A0A6M1LD71_9ACTN</name>
<dbReference type="InterPro" id="IPR051393">
    <property type="entry name" value="ABC_transporter_permease"/>
</dbReference>
<sequence length="309" mass="34469">MSVASASRAPRPPRRRRKLGAERRRAAYLMLAPSVIHLIWWIGIPVVATFGLAFTNYDVIAGTVEWAGLDNFREIFADDIWNLSIWHTVVFTFFTVPVAMVIAVIIAVLLNQRIKALAWYRAAFFMPHITATVAIALVWMWMFEPNLGLFNLLLDWVGVNGPAWLSDPDWAMPAVILVSIWKGIGLKMLIYLAALQNIPHDLYEAADIDGASGVRKFFAITLPMLRPATFFVFIVSMIDAFQVFDQVYVLTPDGGPANSTTVMTYEIYRTAFGEFDISAACAQSVVLFAFLLVLTVIGRRLTGKDGDEA</sequence>
<feature type="transmembrane region" description="Helical" evidence="7">
    <location>
        <begin position="26"/>
        <end position="48"/>
    </location>
</feature>
<reference evidence="9 10" key="1">
    <citation type="submission" date="2020-02" db="EMBL/GenBank/DDBJ databases">
        <title>Draft Genome Sequence of Verrucosispora sp. Strain CWR15, Isolated from Gulf of Mexico Sponge.</title>
        <authorList>
            <person name="Kennedy S.J."/>
            <person name="Cella E."/>
            <person name="Azarian T."/>
            <person name="Baker B.J."/>
            <person name="Shaw L.N."/>
        </authorList>
    </citation>
    <scope>NUCLEOTIDE SEQUENCE [LARGE SCALE GENOMIC DNA]</scope>
    <source>
        <strain evidence="9 10">CWR15</strain>
    </source>
</reference>
<comment type="similarity">
    <text evidence="7">Belongs to the binding-protein-dependent transport system permease family.</text>
</comment>
<evidence type="ECO:0000256" key="4">
    <source>
        <dbReference type="ARBA" id="ARBA00022692"/>
    </source>
</evidence>
<evidence type="ECO:0000259" key="8">
    <source>
        <dbReference type="PROSITE" id="PS50928"/>
    </source>
</evidence>
<dbReference type="SUPFAM" id="SSF161098">
    <property type="entry name" value="MetI-like"/>
    <property type="match status" value="1"/>
</dbReference>
<dbReference type="Gene3D" id="1.10.3720.10">
    <property type="entry name" value="MetI-like"/>
    <property type="match status" value="1"/>
</dbReference>
<accession>A0A6M1LD71</accession>
<proteinExistence type="inferred from homology"/>
<evidence type="ECO:0000313" key="10">
    <source>
        <dbReference type="Proteomes" id="UP000478148"/>
    </source>
</evidence>
<evidence type="ECO:0000256" key="2">
    <source>
        <dbReference type="ARBA" id="ARBA00022448"/>
    </source>
</evidence>
<evidence type="ECO:0000256" key="6">
    <source>
        <dbReference type="ARBA" id="ARBA00023136"/>
    </source>
</evidence>
<keyword evidence="2 7" id="KW-0813">Transport</keyword>
<dbReference type="Proteomes" id="UP000478148">
    <property type="component" value="Unassembled WGS sequence"/>
</dbReference>
<dbReference type="GO" id="GO:0005886">
    <property type="term" value="C:plasma membrane"/>
    <property type="evidence" value="ECO:0007669"/>
    <property type="project" value="UniProtKB-SubCell"/>
</dbReference>
<keyword evidence="3" id="KW-1003">Cell membrane</keyword>
<protein>
    <submittedName>
        <fullName evidence="9">Sugar ABC transporter permease</fullName>
    </submittedName>
</protein>
<keyword evidence="4 7" id="KW-0812">Transmembrane</keyword>
<dbReference type="InterPro" id="IPR035906">
    <property type="entry name" value="MetI-like_sf"/>
</dbReference>
<feature type="domain" description="ABC transmembrane type-1" evidence="8">
    <location>
        <begin position="85"/>
        <end position="298"/>
    </location>
</feature>
<dbReference type="RefSeq" id="WP_164450095.1">
    <property type="nucleotide sequence ID" value="NZ_SAIY01000014.1"/>
</dbReference>
<dbReference type="AlphaFoldDB" id="A0A6M1LD71"/>
<evidence type="ECO:0000313" key="9">
    <source>
        <dbReference type="EMBL" id="NGM16238.1"/>
    </source>
</evidence>
<evidence type="ECO:0000256" key="7">
    <source>
        <dbReference type="RuleBase" id="RU363032"/>
    </source>
</evidence>
<evidence type="ECO:0000256" key="5">
    <source>
        <dbReference type="ARBA" id="ARBA00022989"/>
    </source>
</evidence>
<keyword evidence="6 7" id="KW-0472">Membrane</keyword>
<keyword evidence="5 7" id="KW-1133">Transmembrane helix</keyword>
<comment type="subcellular location">
    <subcellularLocation>
        <location evidence="1 7">Cell membrane</location>
        <topology evidence="1 7">Multi-pass membrane protein</topology>
    </subcellularLocation>
</comment>
<feature type="transmembrane region" description="Helical" evidence="7">
    <location>
        <begin position="170"/>
        <end position="194"/>
    </location>
</feature>
<dbReference type="EMBL" id="SAIY01000014">
    <property type="protein sequence ID" value="NGM16238.1"/>
    <property type="molecule type" value="Genomic_DNA"/>
</dbReference>
<comment type="caution">
    <text evidence="9">The sequence shown here is derived from an EMBL/GenBank/DDBJ whole genome shotgun (WGS) entry which is preliminary data.</text>
</comment>
<feature type="transmembrane region" description="Helical" evidence="7">
    <location>
        <begin position="225"/>
        <end position="244"/>
    </location>
</feature>
<dbReference type="CDD" id="cd06261">
    <property type="entry name" value="TM_PBP2"/>
    <property type="match status" value="1"/>
</dbReference>
<dbReference type="PROSITE" id="PS50928">
    <property type="entry name" value="ABC_TM1"/>
    <property type="match status" value="1"/>
</dbReference>
<gene>
    <name evidence="9" type="ORF">ENC19_28270</name>
</gene>
<dbReference type="GO" id="GO:0055085">
    <property type="term" value="P:transmembrane transport"/>
    <property type="evidence" value="ECO:0007669"/>
    <property type="project" value="InterPro"/>
</dbReference>
<evidence type="ECO:0000256" key="1">
    <source>
        <dbReference type="ARBA" id="ARBA00004651"/>
    </source>
</evidence>
<dbReference type="Pfam" id="PF00528">
    <property type="entry name" value="BPD_transp_1"/>
    <property type="match status" value="1"/>
</dbReference>
<keyword evidence="10" id="KW-1185">Reference proteome</keyword>
<organism evidence="9 10">
    <name type="scientific">Verrucosispora sioxanthis</name>
    <dbReference type="NCBI Taxonomy" id="2499994"/>
    <lineage>
        <taxon>Bacteria</taxon>
        <taxon>Bacillati</taxon>
        <taxon>Actinomycetota</taxon>
        <taxon>Actinomycetes</taxon>
        <taxon>Micromonosporales</taxon>
        <taxon>Micromonosporaceae</taxon>
        <taxon>Micromonospora</taxon>
    </lineage>
</organism>
<evidence type="ECO:0000256" key="3">
    <source>
        <dbReference type="ARBA" id="ARBA00022475"/>
    </source>
</evidence>
<feature type="transmembrane region" description="Helical" evidence="7">
    <location>
        <begin position="85"/>
        <end position="110"/>
    </location>
</feature>
<dbReference type="PANTHER" id="PTHR30193">
    <property type="entry name" value="ABC TRANSPORTER PERMEASE PROTEIN"/>
    <property type="match status" value="1"/>
</dbReference>
<dbReference type="InterPro" id="IPR000515">
    <property type="entry name" value="MetI-like"/>
</dbReference>